<proteinExistence type="predicted"/>
<dbReference type="AlphaFoldDB" id="A0AA38MB96"/>
<dbReference type="EMBL" id="JALNTZ010000005">
    <property type="protein sequence ID" value="KAJ3650630.1"/>
    <property type="molecule type" value="Genomic_DNA"/>
</dbReference>
<keyword evidence="2" id="KW-1185">Reference proteome</keyword>
<name>A0AA38MB96_9CUCU</name>
<protein>
    <submittedName>
        <fullName evidence="1">Uncharacterized protein</fullName>
    </submittedName>
</protein>
<organism evidence="1 2">
    <name type="scientific">Zophobas morio</name>
    <dbReference type="NCBI Taxonomy" id="2755281"/>
    <lineage>
        <taxon>Eukaryota</taxon>
        <taxon>Metazoa</taxon>
        <taxon>Ecdysozoa</taxon>
        <taxon>Arthropoda</taxon>
        <taxon>Hexapoda</taxon>
        <taxon>Insecta</taxon>
        <taxon>Pterygota</taxon>
        <taxon>Neoptera</taxon>
        <taxon>Endopterygota</taxon>
        <taxon>Coleoptera</taxon>
        <taxon>Polyphaga</taxon>
        <taxon>Cucujiformia</taxon>
        <taxon>Tenebrionidae</taxon>
        <taxon>Zophobas</taxon>
    </lineage>
</organism>
<gene>
    <name evidence="1" type="ORF">Zmor_016718</name>
</gene>
<sequence>MDVKLQLLTFFENNQRKLAWFVGGCLFVYLTHKFFYKSPQKKPELTVEQIRKIIEDLPYESRNSDNLTLKDLLDELKDLNDDEEWKKLITSVQNFYNEECREVAA</sequence>
<comment type="caution">
    <text evidence="1">The sequence shown here is derived from an EMBL/GenBank/DDBJ whole genome shotgun (WGS) entry which is preliminary data.</text>
</comment>
<dbReference type="Proteomes" id="UP001168821">
    <property type="component" value="Unassembled WGS sequence"/>
</dbReference>
<reference evidence="1" key="1">
    <citation type="journal article" date="2023" name="G3 (Bethesda)">
        <title>Whole genome assemblies of Zophobas morio and Tenebrio molitor.</title>
        <authorList>
            <person name="Kaur S."/>
            <person name="Stinson S.A."/>
            <person name="diCenzo G.C."/>
        </authorList>
    </citation>
    <scope>NUCLEOTIDE SEQUENCE</scope>
    <source>
        <strain evidence="1">QUZm001</strain>
    </source>
</reference>
<evidence type="ECO:0000313" key="1">
    <source>
        <dbReference type="EMBL" id="KAJ3650630.1"/>
    </source>
</evidence>
<accession>A0AA38MB96</accession>
<evidence type="ECO:0000313" key="2">
    <source>
        <dbReference type="Proteomes" id="UP001168821"/>
    </source>
</evidence>